<dbReference type="Proteomes" id="UP001151760">
    <property type="component" value="Unassembled WGS sequence"/>
</dbReference>
<dbReference type="Pfam" id="PF25597">
    <property type="entry name" value="SH3_retrovirus"/>
    <property type="match status" value="1"/>
</dbReference>
<dbReference type="InterPro" id="IPR039537">
    <property type="entry name" value="Retrotran_Ty1/copia-like"/>
</dbReference>
<proteinExistence type="predicted"/>
<reference evidence="2" key="2">
    <citation type="submission" date="2022-01" db="EMBL/GenBank/DDBJ databases">
        <authorList>
            <person name="Yamashiro T."/>
            <person name="Shiraishi A."/>
            <person name="Satake H."/>
            <person name="Nakayama K."/>
        </authorList>
    </citation>
    <scope>NUCLEOTIDE SEQUENCE</scope>
</reference>
<evidence type="ECO:0000259" key="1">
    <source>
        <dbReference type="Pfam" id="PF25597"/>
    </source>
</evidence>
<evidence type="ECO:0000313" key="3">
    <source>
        <dbReference type="Proteomes" id="UP001151760"/>
    </source>
</evidence>
<protein>
    <submittedName>
        <fullName evidence="2">Retrovirus-related pol polyprotein from transposon TNT 1-94</fullName>
    </submittedName>
</protein>
<dbReference type="InterPro" id="IPR057670">
    <property type="entry name" value="SH3_retrovirus"/>
</dbReference>
<dbReference type="PANTHER" id="PTHR42648">
    <property type="entry name" value="TRANSPOSASE, PUTATIVE-RELATED"/>
    <property type="match status" value="1"/>
</dbReference>
<accession>A0ABQ4ZK26</accession>
<sequence>MWAEAVTTTCYTQNRSLIRKRHNKTPYELFHDRKPDLKYFHIFGALCYPTNDSEDLGKLKPKADIGIFIGYFAANKAYRIYNRQTRMIMETIYVDFDELRLWLLNKFGSGPGASILTLWNMQFRVSLKTLVPQALMFPPTKKVWDNLFQPMFDEYFLPPSVLSRAPSAAFGGS</sequence>
<gene>
    <name evidence="2" type="ORF">Tco_0772482</name>
</gene>
<dbReference type="PANTHER" id="PTHR42648:SF32">
    <property type="entry name" value="RIBONUCLEASE H-LIKE DOMAIN, GAG-PRE-INTEGRASE DOMAIN PROTEIN-RELATED"/>
    <property type="match status" value="1"/>
</dbReference>
<comment type="caution">
    <text evidence="2">The sequence shown here is derived from an EMBL/GenBank/DDBJ whole genome shotgun (WGS) entry which is preliminary data.</text>
</comment>
<dbReference type="EMBL" id="BQNB010011382">
    <property type="protein sequence ID" value="GJS89846.1"/>
    <property type="molecule type" value="Genomic_DNA"/>
</dbReference>
<evidence type="ECO:0000313" key="2">
    <source>
        <dbReference type="EMBL" id="GJS89846.1"/>
    </source>
</evidence>
<keyword evidence="3" id="KW-1185">Reference proteome</keyword>
<feature type="domain" description="Retroviral polymerase SH3-like" evidence="1">
    <location>
        <begin position="46"/>
        <end position="102"/>
    </location>
</feature>
<organism evidence="2 3">
    <name type="scientific">Tanacetum coccineum</name>
    <dbReference type="NCBI Taxonomy" id="301880"/>
    <lineage>
        <taxon>Eukaryota</taxon>
        <taxon>Viridiplantae</taxon>
        <taxon>Streptophyta</taxon>
        <taxon>Embryophyta</taxon>
        <taxon>Tracheophyta</taxon>
        <taxon>Spermatophyta</taxon>
        <taxon>Magnoliopsida</taxon>
        <taxon>eudicotyledons</taxon>
        <taxon>Gunneridae</taxon>
        <taxon>Pentapetalae</taxon>
        <taxon>asterids</taxon>
        <taxon>campanulids</taxon>
        <taxon>Asterales</taxon>
        <taxon>Asteraceae</taxon>
        <taxon>Asteroideae</taxon>
        <taxon>Anthemideae</taxon>
        <taxon>Anthemidinae</taxon>
        <taxon>Tanacetum</taxon>
    </lineage>
</organism>
<reference evidence="2" key="1">
    <citation type="journal article" date="2022" name="Int. J. Mol. Sci.">
        <title>Draft Genome of Tanacetum Coccineum: Genomic Comparison of Closely Related Tanacetum-Family Plants.</title>
        <authorList>
            <person name="Yamashiro T."/>
            <person name="Shiraishi A."/>
            <person name="Nakayama K."/>
            <person name="Satake H."/>
        </authorList>
    </citation>
    <scope>NUCLEOTIDE SEQUENCE</scope>
</reference>
<name>A0ABQ4ZK26_9ASTR</name>